<reference evidence="8" key="1">
    <citation type="submission" date="2017-09" db="EMBL/GenBank/DDBJ databases">
        <title>The Reconstruction of 2,631 Draft Metagenome-Assembled Genomes from the Global Oceans.</title>
        <authorList>
            <person name="Tully B.J."/>
            <person name="Graham E.D."/>
            <person name="Heidelberg J.F."/>
        </authorList>
    </citation>
    <scope>NUCLEOTIDE SEQUENCE [LARGE SCALE GENOMIC DNA]</scope>
</reference>
<evidence type="ECO:0000256" key="3">
    <source>
        <dbReference type="ARBA" id="ARBA00022679"/>
    </source>
</evidence>
<evidence type="ECO:0000256" key="5">
    <source>
        <dbReference type="ARBA" id="ARBA00022694"/>
    </source>
</evidence>
<protein>
    <submittedName>
        <fullName evidence="7">tRNA (Guanine-N1)-methyltransferase</fullName>
    </submittedName>
</protein>
<dbReference type="Pfam" id="PF02475">
    <property type="entry name" value="TRM5-TYW2_MTfase"/>
    <property type="match status" value="1"/>
</dbReference>
<keyword evidence="5" id="KW-0819">tRNA processing</keyword>
<feature type="domain" description="SAM-dependent methyltransferase TRM5/TYW2-type" evidence="6">
    <location>
        <begin position="27"/>
        <end position="281"/>
    </location>
</feature>
<dbReference type="Pfam" id="PF25133">
    <property type="entry name" value="TYW2_N_2"/>
    <property type="match status" value="1"/>
</dbReference>
<organism evidence="7 8">
    <name type="scientific">Candidatus Iainarchaeum sp</name>
    <dbReference type="NCBI Taxonomy" id="3101447"/>
    <lineage>
        <taxon>Archaea</taxon>
        <taxon>Candidatus Iainarchaeota</taxon>
        <taxon>Candidatus Iainarchaeia</taxon>
        <taxon>Candidatus Iainarchaeales</taxon>
        <taxon>Candidatus Iainarchaeaceae</taxon>
        <taxon>Candidatus Iainarchaeum</taxon>
    </lineage>
</organism>
<evidence type="ECO:0000256" key="1">
    <source>
        <dbReference type="ARBA" id="ARBA00022490"/>
    </source>
</evidence>
<dbReference type="InterPro" id="IPR056744">
    <property type="entry name" value="TRM5/TYW2-like_N"/>
</dbReference>
<sequence length="281" mass="31678">MNKPRNLKDALKKKLSKREMQFLRTSYDSVGNIAVIEIPPELEKKEALIGEALLEVNPQFETVCRIVGAHKGFFRIQPVKVIAGKRNKTATYRESGCILKVNLGKVFFSPRLSHERERIAKLIKKGEVVGAFFAGVGPFPLVFAKNSEMKKAIAIELNPHAVENMRENIILNKQQERVEAVLGDVNKVVPKKYKGKFDRVVMPLPKGGENFLAASISSIKSSGGVVHFYQFVPIDDPYSESLKLIREECKKQGRKCRVLSKKKVRSFSARAIQVVIDFRVK</sequence>
<evidence type="ECO:0000259" key="6">
    <source>
        <dbReference type="PROSITE" id="PS51684"/>
    </source>
</evidence>
<keyword evidence="2 7" id="KW-0489">Methyltransferase</keyword>
<name>A0A2D6LZR9_9ARCH</name>
<dbReference type="PANTHER" id="PTHR23245:SF36">
    <property type="entry name" value="TRNA (GUANINE(37)-N1)-METHYLTRANSFERASE"/>
    <property type="match status" value="1"/>
</dbReference>
<gene>
    <name evidence="7" type="ORF">CL943_00020</name>
</gene>
<keyword evidence="1" id="KW-0963">Cytoplasm</keyword>
<dbReference type="PANTHER" id="PTHR23245">
    <property type="entry name" value="TRNA METHYLTRANSFERASE"/>
    <property type="match status" value="1"/>
</dbReference>
<dbReference type="GO" id="GO:0005737">
    <property type="term" value="C:cytoplasm"/>
    <property type="evidence" value="ECO:0007669"/>
    <property type="project" value="TreeGrafter"/>
</dbReference>
<comment type="caution">
    <text evidence="7">The sequence shown here is derived from an EMBL/GenBank/DDBJ whole genome shotgun (WGS) entry which is preliminary data.</text>
</comment>
<keyword evidence="3 7" id="KW-0808">Transferase</keyword>
<dbReference type="InterPro" id="IPR030382">
    <property type="entry name" value="MeTrfase_TRM5/TYW2"/>
</dbReference>
<dbReference type="GO" id="GO:0008175">
    <property type="term" value="F:tRNA methyltransferase activity"/>
    <property type="evidence" value="ECO:0007669"/>
    <property type="project" value="TreeGrafter"/>
</dbReference>
<dbReference type="InterPro" id="IPR029063">
    <property type="entry name" value="SAM-dependent_MTases_sf"/>
</dbReference>
<keyword evidence="4" id="KW-0949">S-adenosyl-L-methionine</keyword>
<dbReference type="PROSITE" id="PS51684">
    <property type="entry name" value="SAM_MT_TRM5_TYW2"/>
    <property type="match status" value="1"/>
</dbReference>
<dbReference type="InterPro" id="IPR056743">
    <property type="entry name" value="TRM5-TYW2-like_MTfase"/>
</dbReference>
<dbReference type="GO" id="GO:0002939">
    <property type="term" value="P:tRNA N1-guanine methylation"/>
    <property type="evidence" value="ECO:0007669"/>
    <property type="project" value="TreeGrafter"/>
</dbReference>
<evidence type="ECO:0000256" key="4">
    <source>
        <dbReference type="ARBA" id="ARBA00022691"/>
    </source>
</evidence>
<dbReference type="Proteomes" id="UP000226592">
    <property type="component" value="Unassembled WGS sequence"/>
</dbReference>
<dbReference type="AlphaFoldDB" id="A0A2D6LZR9"/>
<evidence type="ECO:0000313" key="8">
    <source>
        <dbReference type="Proteomes" id="UP000226592"/>
    </source>
</evidence>
<dbReference type="Gene3D" id="3.40.50.150">
    <property type="entry name" value="Vaccinia Virus protein VP39"/>
    <property type="match status" value="1"/>
</dbReference>
<evidence type="ECO:0000256" key="2">
    <source>
        <dbReference type="ARBA" id="ARBA00022603"/>
    </source>
</evidence>
<accession>A0A2D6LZR9</accession>
<dbReference type="EMBL" id="NZBU01000001">
    <property type="protein sequence ID" value="MAG21676.1"/>
    <property type="molecule type" value="Genomic_DNA"/>
</dbReference>
<evidence type="ECO:0000313" key="7">
    <source>
        <dbReference type="EMBL" id="MAG21676.1"/>
    </source>
</evidence>
<dbReference type="Gene3D" id="3.30.300.110">
    <property type="entry name" value="Met-10+ protein-like domains"/>
    <property type="match status" value="1"/>
</dbReference>
<proteinExistence type="predicted"/>
<dbReference type="SUPFAM" id="SSF53335">
    <property type="entry name" value="S-adenosyl-L-methionine-dependent methyltransferases"/>
    <property type="match status" value="1"/>
</dbReference>